<gene>
    <name evidence="6" type="ORF">AOE01nite_33150</name>
</gene>
<proteinExistence type="inferred from homology"/>
<dbReference type="PIRSF" id="PIRSF002070">
    <property type="entry name" value="SSB"/>
    <property type="match status" value="1"/>
</dbReference>
<accession>A0A511XQ52</accession>
<dbReference type="GO" id="GO:0006260">
    <property type="term" value="P:DNA replication"/>
    <property type="evidence" value="ECO:0007669"/>
    <property type="project" value="InterPro"/>
</dbReference>
<organism evidence="6 7">
    <name type="scientific">Acetobacter oeni</name>
    <dbReference type="NCBI Taxonomy" id="304077"/>
    <lineage>
        <taxon>Bacteria</taxon>
        <taxon>Pseudomonadati</taxon>
        <taxon>Pseudomonadota</taxon>
        <taxon>Alphaproteobacteria</taxon>
        <taxon>Acetobacterales</taxon>
        <taxon>Acetobacteraceae</taxon>
        <taxon>Acetobacter</taxon>
    </lineage>
</organism>
<comment type="caution">
    <text evidence="3">Lacks conserved residue(s) required for the propagation of feature annotation.</text>
</comment>
<dbReference type="PROSITE" id="PS50935">
    <property type="entry name" value="SSB"/>
    <property type="match status" value="1"/>
</dbReference>
<dbReference type="HAMAP" id="MF_00984">
    <property type="entry name" value="SSB"/>
    <property type="match status" value="1"/>
</dbReference>
<dbReference type="InterPro" id="IPR000424">
    <property type="entry name" value="Primosome_PriB/ssb"/>
</dbReference>
<feature type="region of interest" description="Disordered" evidence="5">
    <location>
        <begin position="117"/>
        <end position="150"/>
    </location>
</feature>
<dbReference type="RefSeq" id="WP_146892580.1">
    <property type="nucleotide sequence ID" value="NZ_BJYG01000071.1"/>
</dbReference>
<reference evidence="6 7" key="1">
    <citation type="submission" date="2019-07" db="EMBL/GenBank/DDBJ databases">
        <title>Whole genome shotgun sequence of Acetobacter oeni NBRC 105207.</title>
        <authorList>
            <person name="Hosoyama A."/>
            <person name="Uohara A."/>
            <person name="Ohji S."/>
            <person name="Ichikawa N."/>
        </authorList>
    </citation>
    <scope>NUCLEOTIDE SEQUENCE [LARGE SCALE GENOMIC DNA]</scope>
    <source>
        <strain evidence="6 7">NBRC 105207</strain>
    </source>
</reference>
<dbReference type="InterPro" id="IPR011344">
    <property type="entry name" value="ssDNA-bd"/>
</dbReference>
<keyword evidence="2" id="KW-0233">DNA recombination</keyword>
<evidence type="ECO:0000313" key="6">
    <source>
        <dbReference type="EMBL" id="GEN65091.1"/>
    </source>
</evidence>
<dbReference type="CDD" id="cd04496">
    <property type="entry name" value="SSB_OBF"/>
    <property type="match status" value="1"/>
</dbReference>
<evidence type="ECO:0000256" key="5">
    <source>
        <dbReference type="SAM" id="MobiDB-lite"/>
    </source>
</evidence>
<dbReference type="EMBL" id="BJYG01000071">
    <property type="protein sequence ID" value="GEN65091.1"/>
    <property type="molecule type" value="Genomic_DNA"/>
</dbReference>
<keyword evidence="1 3" id="KW-0238">DNA-binding</keyword>
<dbReference type="Gene3D" id="2.40.50.140">
    <property type="entry name" value="Nucleic acid-binding proteins"/>
    <property type="match status" value="1"/>
</dbReference>
<name>A0A511XQ52_9PROT</name>
<dbReference type="PANTHER" id="PTHR10302:SF0">
    <property type="entry name" value="SINGLE-STRANDED DNA-BINDING PROTEIN, MITOCHONDRIAL"/>
    <property type="match status" value="1"/>
</dbReference>
<dbReference type="GO" id="GO:0003697">
    <property type="term" value="F:single-stranded DNA binding"/>
    <property type="evidence" value="ECO:0007669"/>
    <property type="project" value="UniProtKB-UniRule"/>
</dbReference>
<dbReference type="OrthoDB" id="9809878at2"/>
<dbReference type="InterPro" id="IPR012340">
    <property type="entry name" value="NA-bd_OB-fold"/>
</dbReference>
<dbReference type="GO" id="GO:0006310">
    <property type="term" value="P:DNA recombination"/>
    <property type="evidence" value="ECO:0007669"/>
    <property type="project" value="UniProtKB-KW"/>
</dbReference>
<dbReference type="GO" id="GO:0009295">
    <property type="term" value="C:nucleoid"/>
    <property type="evidence" value="ECO:0007669"/>
    <property type="project" value="TreeGrafter"/>
</dbReference>
<keyword evidence="7" id="KW-1185">Reference proteome</keyword>
<dbReference type="NCBIfam" id="TIGR00621">
    <property type="entry name" value="ssb"/>
    <property type="match status" value="1"/>
</dbReference>
<dbReference type="SUPFAM" id="SSF50249">
    <property type="entry name" value="Nucleic acid-binding proteins"/>
    <property type="match status" value="1"/>
</dbReference>
<dbReference type="Pfam" id="PF00436">
    <property type="entry name" value="SSB"/>
    <property type="match status" value="1"/>
</dbReference>
<comment type="subunit">
    <text evidence="3">Homotetramer.</text>
</comment>
<evidence type="ECO:0000313" key="7">
    <source>
        <dbReference type="Proteomes" id="UP000321746"/>
    </source>
</evidence>
<evidence type="ECO:0000256" key="2">
    <source>
        <dbReference type="ARBA" id="ARBA00023172"/>
    </source>
</evidence>
<comment type="caution">
    <text evidence="6">The sequence shown here is derived from an EMBL/GenBank/DDBJ whole genome shotgun (WGS) entry which is preliminary data.</text>
</comment>
<evidence type="ECO:0000256" key="4">
    <source>
        <dbReference type="PIRNR" id="PIRNR002070"/>
    </source>
</evidence>
<dbReference type="AlphaFoldDB" id="A0A511XQ52"/>
<dbReference type="PANTHER" id="PTHR10302">
    <property type="entry name" value="SINGLE-STRANDED DNA-BINDING PROTEIN"/>
    <property type="match status" value="1"/>
</dbReference>
<dbReference type="Proteomes" id="UP000321746">
    <property type="component" value="Unassembled WGS sequence"/>
</dbReference>
<evidence type="ECO:0000256" key="1">
    <source>
        <dbReference type="ARBA" id="ARBA00023125"/>
    </source>
</evidence>
<protein>
    <recommendedName>
        <fullName evidence="3 4">Single-stranded DNA-binding protein</fullName>
        <shortName evidence="3">SSB</shortName>
    </recommendedName>
</protein>
<evidence type="ECO:0000256" key="3">
    <source>
        <dbReference type="HAMAP-Rule" id="MF_00984"/>
    </source>
</evidence>
<sequence>MAGSKNKVNLLGHVGIDPEIRTVSNGNRVASFSLATSDSWRDSTSGERVERTEWHRIVVWNQGLVKIVEKFVAKGSKIDLEGKLRTRKWVDNAGNERYTTEIHLENYAGELTLLDAPSTNRQSRREDDRELVGAGNRPPVDDLSGDDIPF</sequence>